<dbReference type="EMBL" id="VAJM01000003">
    <property type="protein sequence ID" value="TLM93874.1"/>
    <property type="molecule type" value="Genomic_DNA"/>
</dbReference>
<name>A0A5R8WRQ2_9BACT</name>
<accession>A0A5R8WRQ2</accession>
<gene>
    <name evidence="2" type="ORF">FDY95_07510</name>
</gene>
<feature type="signal peptide" evidence="1">
    <location>
        <begin position="1"/>
        <end position="20"/>
    </location>
</feature>
<proteinExistence type="predicted"/>
<dbReference type="RefSeq" id="WP_138076290.1">
    <property type="nucleotide sequence ID" value="NZ_VAJM01000003.1"/>
</dbReference>
<sequence>MRCCYVLLAGLCLTTLPALAQQTPGWQMGLRLGHTTTSWQQRNATELPGVGYQGPRTGRLVPTLLVQRTFAGGWLARASLNRLLLSTAVGFRARRADTTWHYRSGPVARTTVLRLEGGRSWPLGANGRTRVLGAAGLGLLLARTPSQLYSGPADTLSQLPSDRQAWGATTQSLARLHKVNGLLSLRLGLTRELRRHNVLSLELSHQYGLGPVYRTTNEVEFAAPGGPLRLGATYDTRASFTEISLGYHWQLRKKELGLEPYESRRAARQAWQPLPARGLYLSTGMRMGVALARQERGASAQQSTAANVALPVFSARLGYQWAPGWLAEAGPQTAWVPLFFSIDPTVDAPATRGARNHSHFMVAPQHTTELSGFPANTAWALLGGRRWTLRPDRLYLAAKAGAVLHHYTGPESFGDRVTLMNSTPTDDYSEFSLGYRMPRRWRVLMQVEGEIEARISRRTLLGLQLAYAARPVGRRGADQLTVSWYHNGAEQVPVQVYSRMASLTAGVQLRRVLHL</sequence>
<feature type="chain" id="PRO_5024328734" evidence="1">
    <location>
        <begin position="21"/>
        <end position="515"/>
    </location>
</feature>
<keyword evidence="1" id="KW-0732">Signal</keyword>
<dbReference type="AlphaFoldDB" id="A0A5R8WRQ2"/>
<evidence type="ECO:0000313" key="3">
    <source>
        <dbReference type="Proteomes" id="UP000305517"/>
    </source>
</evidence>
<organism evidence="2 3">
    <name type="scientific">Hymenobacter jeollabukensis</name>
    <dbReference type="NCBI Taxonomy" id="2025313"/>
    <lineage>
        <taxon>Bacteria</taxon>
        <taxon>Pseudomonadati</taxon>
        <taxon>Bacteroidota</taxon>
        <taxon>Cytophagia</taxon>
        <taxon>Cytophagales</taxon>
        <taxon>Hymenobacteraceae</taxon>
        <taxon>Hymenobacter</taxon>
    </lineage>
</organism>
<reference evidence="2 3" key="1">
    <citation type="submission" date="2019-05" db="EMBL/GenBank/DDBJ databases">
        <title>Hymenobacter edaphi sp. nov., isolated from abandoned arsenic-contaminated farmland soil.</title>
        <authorList>
            <person name="Nie L."/>
        </authorList>
    </citation>
    <scope>NUCLEOTIDE SEQUENCE [LARGE SCALE GENOMIC DNA]</scope>
    <source>
        <strain evidence="2 3">1-3-3-8</strain>
    </source>
</reference>
<evidence type="ECO:0000256" key="1">
    <source>
        <dbReference type="SAM" id="SignalP"/>
    </source>
</evidence>
<comment type="caution">
    <text evidence="2">The sequence shown here is derived from an EMBL/GenBank/DDBJ whole genome shotgun (WGS) entry which is preliminary data.</text>
</comment>
<protein>
    <submittedName>
        <fullName evidence="2">Uncharacterized protein</fullName>
    </submittedName>
</protein>
<keyword evidence="3" id="KW-1185">Reference proteome</keyword>
<dbReference type="Proteomes" id="UP000305517">
    <property type="component" value="Unassembled WGS sequence"/>
</dbReference>
<evidence type="ECO:0000313" key="2">
    <source>
        <dbReference type="EMBL" id="TLM93874.1"/>
    </source>
</evidence>
<dbReference type="OrthoDB" id="860764at2"/>